<keyword evidence="9" id="KW-0249">Electron transport</keyword>
<keyword evidence="8" id="KW-0999">Mitochondrion inner membrane</keyword>
<proteinExistence type="inferred from homology"/>
<sequence>MIEKRNVSPFMQALRRFLLGRPYYFPNNRFPSEMAPRTPKEAPNLPAGVSHKFSDNYYFRRDGRREVRQPEVISSQKRLQ</sequence>
<keyword evidence="6" id="KW-0813">Transport</keyword>
<dbReference type="PANTHER" id="PTHR12485:SF1">
    <property type="entry name" value="NADH DEHYDROGENASE [UBIQUINONE] 1 ALPHA SUBCOMPLEX SUBUNIT 7"/>
    <property type="match status" value="1"/>
</dbReference>
<keyword evidence="7" id="KW-0679">Respiratory chain</keyword>
<evidence type="ECO:0000256" key="5">
    <source>
        <dbReference type="ARBA" id="ARBA00016383"/>
    </source>
</evidence>
<dbReference type="InterPro" id="IPR009947">
    <property type="entry name" value="NDUA7"/>
</dbReference>
<dbReference type="PANTHER" id="PTHR12485">
    <property type="entry name" value="NADH-UBIQUINONE OXIDOREDUCTASE SUBUNIT B"/>
    <property type="match status" value="1"/>
</dbReference>
<evidence type="ECO:0000313" key="17">
    <source>
        <dbReference type="Proteomes" id="UP001152798"/>
    </source>
</evidence>
<evidence type="ECO:0000313" key="16">
    <source>
        <dbReference type="EMBL" id="CAH1407529.1"/>
    </source>
</evidence>
<dbReference type="EMBL" id="OV725083">
    <property type="protein sequence ID" value="CAH1407529.1"/>
    <property type="molecule type" value="Genomic_DNA"/>
</dbReference>
<evidence type="ECO:0000256" key="4">
    <source>
        <dbReference type="ARBA" id="ARBA00011533"/>
    </source>
</evidence>
<comment type="function">
    <text evidence="1">Accessory subunit of the mitochondrial membrane respiratory chain NADH dehydrogenase (Complex I), that is believed not to be involved in catalysis. Complex I functions in the transfer of electrons from NADH to the respiratory chain. The immediate electron acceptor for the enzyme is believed to be ubiquinone.</text>
</comment>
<reference evidence="16" key="1">
    <citation type="submission" date="2022-01" db="EMBL/GenBank/DDBJ databases">
        <authorList>
            <person name="King R."/>
        </authorList>
    </citation>
    <scope>NUCLEOTIDE SEQUENCE</scope>
</reference>
<dbReference type="GO" id="GO:0005743">
    <property type="term" value="C:mitochondrial inner membrane"/>
    <property type="evidence" value="ECO:0007669"/>
    <property type="project" value="UniProtKB-SubCell"/>
</dbReference>
<evidence type="ECO:0000256" key="15">
    <source>
        <dbReference type="SAM" id="MobiDB-lite"/>
    </source>
</evidence>
<dbReference type="OrthoDB" id="10063829at2759"/>
<evidence type="ECO:0000256" key="11">
    <source>
        <dbReference type="ARBA" id="ARBA00023128"/>
    </source>
</evidence>
<evidence type="ECO:0000256" key="3">
    <source>
        <dbReference type="ARBA" id="ARBA00005482"/>
    </source>
</evidence>
<evidence type="ECO:0000256" key="1">
    <source>
        <dbReference type="ARBA" id="ARBA00003195"/>
    </source>
</evidence>
<evidence type="ECO:0000256" key="14">
    <source>
        <dbReference type="ARBA" id="ARBA00033401"/>
    </source>
</evidence>
<evidence type="ECO:0000256" key="7">
    <source>
        <dbReference type="ARBA" id="ARBA00022660"/>
    </source>
</evidence>
<name>A0A9P0MUE1_NEZVI</name>
<comment type="subcellular location">
    <subcellularLocation>
        <location evidence="2">Mitochondrion inner membrane</location>
        <topology evidence="2">Peripheral membrane protein</topology>
        <orientation evidence="2">Matrix side</orientation>
    </subcellularLocation>
</comment>
<accession>A0A9P0MUE1</accession>
<protein>
    <recommendedName>
        <fullName evidence="5">NADH dehydrogenase [ubiquinone] 1 alpha subcomplex subunit 7</fullName>
    </recommendedName>
    <alternativeName>
        <fullName evidence="14">Complex I-B14.5a</fullName>
    </alternativeName>
    <alternativeName>
        <fullName evidence="13">NADH-ubiquinone oxidoreductase subunit B14.5a</fullName>
    </alternativeName>
</protein>
<comment type="similarity">
    <text evidence="3">Belongs to the complex I NDUFA7 subunit family.</text>
</comment>
<keyword evidence="10" id="KW-0007">Acetylation</keyword>
<evidence type="ECO:0000256" key="13">
    <source>
        <dbReference type="ARBA" id="ARBA00030360"/>
    </source>
</evidence>
<feature type="region of interest" description="Disordered" evidence="15">
    <location>
        <begin position="29"/>
        <end position="51"/>
    </location>
</feature>
<evidence type="ECO:0000256" key="12">
    <source>
        <dbReference type="ARBA" id="ARBA00023136"/>
    </source>
</evidence>
<organism evidence="16 17">
    <name type="scientific">Nezara viridula</name>
    <name type="common">Southern green stink bug</name>
    <name type="synonym">Cimex viridulus</name>
    <dbReference type="NCBI Taxonomy" id="85310"/>
    <lineage>
        <taxon>Eukaryota</taxon>
        <taxon>Metazoa</taxon>
        <taxon>Ecdysozoa</taxon>
        <taxon>Arthropoda</taxon>
        <taxon>Hexapoda</taxon>
        <taxon>Insecta</taxon>
        <taxon>Pterygota</taxon>
        <taxon>Neoptera</taxon>
        <taxon>Paraneoptera</taxon>
        <taxon>Hemiptera</taxon>
        <taxon>Heteroptera</taxon>
        <taxon>Panheteroptera</taxon>
        <taxon>Pentatomomorpha</taxon>
        <taxon>Pentatomoidea</taxon>
        <taxon>Pentatomidae</taxon>
        <taxon>Pentatominae</taxon>
        <taxon>Nezara</taxon>
    </lineage>
</organism>
<evidence type="ECO:0000256" key="8">
    <source>
        <dbReference type="ARBA" id="ARBA00022792"/>
    </source>
</evidence>
<gene>
    <name evidence="16" type="ORF">NEZAVI_LOCUS15224</name>
</gene>
<evidence type="ECO:0000256" key="6">
    <source>
        <dbReference type="ARBA" id="ARBA00022448"/>
    </source>
</evidence>
<dbReference type="Pfam" id="PF07347">
    <property type="entry name" value="CI-B14_5a"/>
    <property type="match status" value="1"/>
</dbReference>
<dbReference type="Proteomes" id="UP001152798">
    <property type="component" value="Chromosome 7"/>
</dbReference>
<dbReference type="GO" id="GO:0006120">
    <property type="term" value="P:mitochondrial electron transport, NADH to ubiquinone"/>
    <property type="evidence" value="ECO:0007669"/>
    <property type="project" value="TreeGrafter"/>
</dbReference>
<evidence type="ECO:0000256" key="10">
    <source>
        <dbReference type="ARBA" id="ARBA00022990"/>
    </source>
</evidence>
<comment type="subunit">
    <text evidence="4">Complex I is composed of 45 different subunits.</text>
</comment>
<evidence type="ECO:0000256" key="2">
    <source>
        <dbReference type="ARBA" id="ARBA00004443"/>
    </source>
</evidence>
<keyword evidence="17" id="KW-1185">Reference proteome</keyword>
<keyword evidence="12" id="KW-0472">Membrane</keyword>
<evidence type="ECO:0000256" key="9">
    <source>
        <dbReference type="ARBA" id="ARBA00022982"/>
    </source>
</evidence>
<keyword evidence="11" id="KW-0496">Mitochondrion</keyword>
<dbReference type="AlphaFoldDB" id="A0A9P0MUE1"/>